<protein>
    <recommendedName>
        <fullName evidence="1">DUF6916 domain-containing protein</fullName>
    </recommendedName>
</protein>
<evidence type="ECO:0000313" key="2">
    <source>
        <dbReference type="EMBL" id="KYO57041.1"/>
    </source>
</evidence>
<reference evidence="2 3" key="1">
    <citation type="submission" date="2015-12" db="EMBL/GenBank/DDBJ databases">
        <title>Genome sequence of Tistrella mobilis MCCC 1A02139.</title>
        <authorList>
            <person name="Lu L."/>
            <person name="Lai Q."/>
            <person name="Shao Z."/>
            <person name="Qian P."/>
        </authorList>
    </citation>
    <scope>NUCLEOTIDE SEQUENCE [LARGE SCALE GENOMIC DNA]</scope>
    <source>
        <strain evidence="2 3">MCCC 1A02139</strain>
    </source>
</reference>
<dbReference type="GeneID" id="97240027"/>
<dbReference type="InterPro" id="IPR054209">
    <property type="entry name" value="DUF6916"/>
</dbReference>
<sequence>MRSPLDLTADEFEAAAAHPFDIPSGEAGVLIERLTLRSVTRKPPLPTFDRERFSLFLDGSRTDIAIDGQEVLLSHETMGQMRLFMVPIGRNPDGTVRYQIVFS</sequence>
<evidence type="ECO:0000313" key="3">
    <source>
        <dbReference type="Proteomes" id="UP000075787"/>
    </source>
</evidence>
<dbReference type="Proteomes" id="UP000075787">
    <property type="component" value="Unassembled WGS sequence"/>
</dbReference>
<dbReference type="OrthoDB" id="8926597at2"/>
<comment type="caution">
    <text evidence="2">The sequence shown here is derived from an EMBL/GenBank/DDBJ whole genome shotgun (WGS) entry which is preliminary data.</text>
</comment>
<dbReference type="Pfam" id="PF21880">
    <property type="entry name" value="DUF6916"/>
    <property type="match status" value="1"/>
</dbReference>
<name>A0A161PYZ9_9PROT</name>
<dbReference type="EMBL" id="LPZR01000034">
    <property type="protein sequence ID" value="KYO57041.1"/>
    <property type="molecule type" value="Genomic_DNA"/>
</dbReference>
<dbReference type="RefSeq" id="WP_062761746.1">
    <property type="nucleotide sequence ID" value="NZ_CP121045.1"/>
</dbReference>
<proteinExistence type="predicted"/>
<evidence type="ECO:0000259" key="1">
    <source>
        <dbReference type="Pfam" id="PF21880"/>
    </source>
</evidence>
<accession>A0A161PYZ9</accession>
<dbReference type="AlphaFoldDB" id="A0A161PYZ9"/>
<gene>
    <name evidence="2" type="ORF">AUP44_21415</name>
</gene>
<feature type="domain" description="DUF6916" evidence="1">
    <location>
        <begin position="7"/>
        <end position="102"/>
    </location>
</feature>
<organism evidence="2 3">
    <name type="scientific">Tistrella mobilis</name>
    <dbReference type="NCBI Taxonomy" id="171437"/>
    <lineage>
        <taxon>Bacteria</taxon>
        <taxon>Pseudomonadati</taxon>
        <taxon>Pseudomonadota</taxon>
        <taxon>Alphaproteobacteria</taxon>
        <taxon>Geminicoccales</taxon>
        <taxon>Geminicoccaceae</taxon>
        <taxon>Tistrella</taxon>
    </lineage>
</organism>